<feature type="region of interest" description="Disordered" evidence="1">
    <location>
        <begin position="90"/>
        <end position="115"/>
    </location>
</feature>
<name>A0ABW5W1U5_9PSEU</name>
<dbReference type="CDD" id="cd01823">
    <property type="entry name" value="SEST_like"/>
    <property type="match status" value="1"/>
</dbReference>
<dbReference type="InterPro" id="IPR013830">
    <property type="entry name" value="SGNH_hydro"/>
</dbReference>
<proteinExistence type="predicted"/>
<dbReference type="EC" id="3.1.-.-" evidence="3"/>
<dbReference type="Pfam" id="PF13472">
    <property type="entry name" value="Lipase_GDSL_2"/>
    <property type="match status" value="1"/>
</dbReference>
<dbReference type="InterPro" id="IPR037460">
    <property type="entry name" value="SEST-like"/>
</dbReference>
<organism evidence="3 4">
    <name type="scientific">Prauserella oleivorans</name>
    <dbReference type="NCBI Taxonomy" id="1478153"/>
    <lineage>
        <taxon>Bacteria</taxon>
        <taxon>Bacillati</taxon>
        <taxon>Actinomycetota</taxon>
        <taxon>Actinomycetes</taxon>
        <taxon>Pseudonocardiales</taxon>
        <taxon>Pseudonocardiaceae</taxon>
        <taxon>Prauserella</taxon>
    </lineage>
</organism>
<reference evidence="4" key="1">
    <citation type="journal article" date="2019" name="Int. J. Syst. Evol. Microbiol.">
        <title>The Global Catalogue of Microorganisms (GCM) 10K type strain sequencing project: providing services to taxonomists for standard genome sequencing and annotation.</title>
        <authorList>
            <consortium name="The Broad Institute Genomics Platform"/>
            <consortium name="The Broad Institute Genome Sequencing Center for Infectious Disease"/>
            <person name="Wu L."/>
            <person name="Ma J."/>
        </authorList>
    </citation>
    <scope>NUCLEOTIDE SEQUENCE [LARGE SCALE GENOMIC DNA]</scope>
    <source>
        <strain evidence="4">IBRC-M 10906</strain>
    </source>
</reference>
<dbReference type="PANTHER" id="PTHR37981:SF1">
    <property type="entry name" value="SGNH HYDROLASE-TYPE ESTERASE DOMAIN-CONTAINING PROTEIN"/>
    <property type="match status" value="1"/>
</dbReference>
<dbReference type="PROSITE" id="PS51257">
    <property type="entry name" value="PROKAR_LIPOPROTEIN"/>
    <property type="match status" value="1"/>
</dbReference>
<feature type="compositionally biased region" description="Low complexity" evidence="1">
    <location>
        <begin position="51"/>
        <end position="62"/>
    </location>
</feature>
<dbReference type="Gene3D" id="3.40.50.1110">
    <property type="entry name" value="SGNH hydrolase"/>
    <property type="match status" value="1"/>
</dbReference>
<dbReference type="PANTHER" id="PTHR37981">
    <property type="entry name" value="LIPASE 2"/>
    <property type="match status" value="1"/>
</dbReference>
<dbReference type="Proteomes" id="UP001597478">
    <property type="component" value="Unassembled WGS sequence"/>
</dbReference>
<gene>
    <name evidence="3" type="ORF">ACFS2C_00680</name>
</gene>
<keyword evidence="4" id="KW-1185">Reference proteome</keyword>
<accession>A0ABW5W1U5</accession>
<feature type="domain" description="SGNH hydrolase-type esterase" evidence="2">
    <location>
        <begin position="42"/>
        <end position="276"/>
    </location>
</feature>
<keyword evidence="3" id="KW-0378">Hydrolase</keyword>
<feature type="region of interest" description="Disordered" evidence="1">
    <location>
        <begin position="19"/>
        <end position="69"/>
    </location>
</feature>
<dbReference type="RefSeq" id="WP_377387286.1">
    <property type="nucleotide sequence ID" value="NZ_JBHSAN010000008.1"/>
</dbReference>
<evidence type="ECO:0000259" key="2">
    <source>
        <dbReference type="Pfam" id="PF13472"/>
    </source>
</evidence>
<protein>
    <submittedName>
        <fullName evidence="3">SGNH/GDSL hydrolase family protein</fullName>
        <ecNumber evidence="3">3.1.-.-</ecNumber>
    </submittedName>
</protein>
<dbReference type="GO" id="GO:0016787">
    <property type="term" value="F:hydrolase activity"/>
    <property type="evidence" value="ECO:0007669"/>
    <property type="project" value="UniProtKB-KW"/>
</dbReference>
<evidence type="ECO:0000313" key="4">
    <source>
        <dbReference type="Proteomes" id="UP001597478"/>
    </source>
</evidence>
<comment type="caution">
    <text evidence="3">The sequence shown here is derived from an EMBL/GenBank/DDBJ whole genome shotgun (WGS) entry which is preliminary data.</text>
</comment>
<feature type="compositionally biased region" description="Low complexity" evidence="1">
    <location>
        <begin position="19"/>
        <end position="33"/>
    </location>
</feature>
<dbReference type="EMBL" id="JBHUOF010000001">
    <property type="protein sequence ID" value="MFD2797908.1"/>
    <property type="molecule type" value="Genomic_DNA"/>
</dbReference>
<dbReference type="InterPro" id="IPR036514">
    <property type="entry name" value="SGNH_hydro_sf"/>
</dbReference>
<sequence>MRGKPLAFAVAVLAAACTTSTPPDDTATSAPTSRPGAGRYVALGDSYTSAPGTGTPVGTPPGCARSNNNYPRLVAEQLGVTDLTDVSCSGATTRDLTGPQRTSDGTNPPQLDAVGPDTTLVTLGIGGNDVGFVQLAARCAGSGQEAGSCVAGADLATAIEDTADRIGAAVRQIRERAPRARVVVVGYPTVLPADPGACRPELPYAPADVSALRQSLLRLNEVLAQQATVHGADYADSAALSRGHGICAAQEERWVEGLRSTTGAAPLHPTARGERAMADAVLAAVR</sequence>
<feature type="compositionally biased region" description="Polar residues" evidence="1">
    <location>
        <begin position="90"/>
        <end position="109"/>
    </location>
</feature>
<evidence type="ECO:0000256" key="1">
    <source>
        <dbReference type="SAM" id="MobiDB-lite"/>
    </source>
</evidence>
<dbReference type="SUPFAM" id="SSF52266">
    <property type="entry name" value="SGNH hydrolase"/>
    <property type="match status" value="1"/>
</dbReference>
<evidence type="ECO:0000313" key="3">
    <source>
        <dbReference type="EMBL" id="MFD2797908.1"/>
    </source>
</evidence>